<sequence length="71" mass="6786">MASDRGSVAVEVALGYVPLMVLAVLAIVACLRLTSAAIDVNSAAAAAARQASLAATPVAAATDGATAATTT</sequence>
<dbReference type="RefSeq" id="WP_199523956.1">
    <property type="nucleotide sequence ID" value="NZ_POTY01000266.1"/>
</dbReference>
<accession>A0A2W2E7N4</accession>
<keyword evidence="1" id="KW-0472">Membrane</keyword>
<gene>
    <name evidence="3" type="ORF">C1I95_28850</name>
</gene>
<organism evidence="3 4">
    <name type="scientific">Micromonospora craterilacus</name>
    <dbReference type="NCBI Taxonomy" id="1655439"/>
    <lineage>
        <taxon>Bacteria</taxon>
        <taxon>Bacillati</taxon>
        <taxon>Actinomycetota</taxon>
        <taxon>Actinomycetes</taxon>
        <taxon>Micromonosporales</taxon>
        <taxon>Micromonosporaceae</taxon>
        <taxon>Micromonospora</taxon>
    </lineage>
</organism>
<proteinExistence type="predicted"/>
<evidence type="ECO:0000313" key="4">
    <source>
        <dbReference type="Proteomes" id="UP000248924"/>
    </source>
</evidence>
<feature type="domain" description="TadE-like" evidence="2">
    <location>
        <begin position="6"/>
        <end position="49"/>
    </location>
</feature>
<dbReference type="Proteomes" id="UP000248924">
    <property type="component" value="Unassembled WGS sequence"/>
</dbReference>
<keyword evidence="1" id="KW-1133">Transmembrane helix</keyword>
<dbReference type="AlphaFoldDB" id="A0A2W2E7N4"/>
<evidence type="ECO:0000313" key="3">
    <source>
        <dbReference type="EMBL" id="PZG09550.1"/>
    </source>
</evidence>
<keyword evidence="4" id="KW-1185">Reference proteome</keyword>
<name>A0A2W2E7N4_9ACTN</name>
<evidence type="ECO:0000259" key="2">
    <source>
        <dbReference type="Pfam" id="PF07811"/>
    </source>
</evidence>
<keyword evidence="1" id="KW-0812">Transmembrane</keyword>
<dbReference type="InterPro" id="IPR012495">
    <property type="entry name" value="TadE-like_dom"/>
</dbReference>
<feature type="non-terminal residue" evidence="3">
    <location>
        <position position="71"/>
    </location>
</feature>
<dbReference type="PROSITE" id="PS51257">
    <property type="entry name" value="PROKAR_LIPOPROTEIN"/>
    <property type="match status" value="1"/>
</dbReference>
<reference evidence="3 4" key="1">
    <citation type="submission" date="2018-01" db="EMBL/GenBank/DDBJ databases">
        <title>Draft genome sequence of Jishengella sp. NA12.</title>
        <authorList>
            <person name="Sahin N."/>
            <person name="Ay H."/>
            <person name="Saygin H."/>
        </authorList>
    </citation>
    <scope>NUCLEOTIDE SEQUENCE [LARGE SCALE GENOMIC DNA]</scope>
    <source>
        <strain evidence="3 4">NA12</strain>
    </source>
</reference>
<comment type="caution">
    <text evidence="3">The sequence shown here is derived from an EMBL/GenBank/DDBJ whole genome shotgun (WGS) entry which is preliminary data.</text>
</comment>
<protein>
    <submittedName>
        <fullName evidence="3">TadE family protein</fullName>
    </submittedName>
</protein>
<dbReference type="Pfam" id="PF07811">
    <property type="entry name" value="TadE"/>
    <property type="match status" value="1"/>
</dbReference>
<dbReference type="EMBL" id="POTY01000266">
    <property type="protein sequence ID" value="PZG09550.1"/>
    <property type="molecule type" value="Genomic_DNA"/>
</dbReference>
<evidence type="ECO:0000256" key="1">
    <source>
        <dbReference type="SAM" id="Phobius"/>
    </source>
</evidence>
<feature type="transmembrane region" description="Helical" evidence="1">
    <location>
        <begin position="12"/>
        <end position="31"/>
    </location>
</feature>